<gene>
    <name evidence="1" type="ORF">CAUJ_LOCUS9837</name>
</gene>
<sequence>MTACGSHKSNLSRFWVRDEQQLLGQLRPLPSIRQFNWIMWDECTPFCRQQKKSPNERTEDVRLIRSAADARRLPPQIQFIRDASSSSLFALRQLPREPLLVIPGVVQTLYLLF</sequence>
<name>A0A8S1HHM2_9PELO</name>
<dbReference type="Proteomes" id="UP000835052">
    <property type="component" value="Unassembled WGS sequence"/>
</dbReference>
<evidence type="ECO:0000313" key="2">
    <source>
        <dbReference type="Proteomes" id="UP000835052"/>
    </source>
</evidence>
<protein>
    <submittedName>
        <fullName evidence="1">Uncharacterized protein</fullName>
    </submittedName>
</protein>
<dbReference type="AlphaFoldDB" id="A0A8S1HHM2"/>
<reference evidence="1" key="1">
    <citation type="submission" date="2020-10" db="EMBL/GenBank/DDBJ databases">
        <authorList>
            <person name="Kikuchi T."/>
        </authorList>
    </citation>
    <scope>NUCLEOTIDE SEQUENCE</scope>
    <source>
        <strain evidence="1">NKZ352</strain>
    </source>
</reference>
<keyword evidence="2" id="KW-1185">Reference proteome</keyword>
<accession>A0A8S1HHM2</accession>
<dbReference type="EMBL" id="CAJGYM010000039">
    <property type="protein sequence ID" value="CAD6193918.1"/>
    <property type="molecule type" value="Genomic_DNA"/>
</dbReference>
<proteinExistence type="predicted"/>
<organism evidence="1 2">
    <name type="scientific">Caenorhabditis auriculariae</name>
    <dbReference type="NCBI Taxonomy" id="2777116"/>
    <lineage>
        <taxon>Eukaryota</taxon>
        <taxon>Metazoa</taxon>
        <taxon>Ecdysozoa</taxon>
        <taxon>Nematoda</taxon>
        <taxon>Chromadorea</taxon>
        <taxon>Rhabditida</taxon>
        <taxon>Rhabditina</taxon>
        <taxon>Rhabditomorpha</taxon>
        <taxon>Rhabditoidea</taxon>
        <taxon>Rhabditidae</taxon>
        <taxon>Peloderinae</taxon>
        <taxon>Caenorhabditis</taxon>
    </lineage>
</organism>
<evidence type="ECO:0000313" key="1">
    <source>
        <dbReference type="EMBL" id="CAD6193918.1"/>
    </source>
</evidence>
<comment type="caution">
    <text evidence="1">The sequence shown here is derived from an EMBL/GenBank/DDBJ whole genome shotgun (WGS) entry which is preliminary data.</text>
</comment>